<name>A0A0C3NE64_PISTI</name>
<dbReference type="OrthoDB" id="3264327at2759"/>
<keyword evidence="2" id="KW-1185">Reference proteome</keyword>
<dbReference type="Proteomes" id="UP000054217">
    <property type="component" value="Unassembled WGS sequence"/>
</dbReference>
<organism evidence="1 2">
    <name type="scientific">Pisolithus tinctorius Marx 270</name>
    <dbReference type="NCBI Taxonomy" id="870435"/>
    <lineage>
        <taxon>Eukaryota</taxon>
        <taxon>Fungi</taxon>
        <taxon>Dikarya</taxon>
        <taxon>Basidiomycota</taxon>
        <taxon>Agaricomycotina</taxon>
        <taxon>Agaricomycetes</taxon>
        <taxon>Agaricomycetidae</taxon>
        <taxon>Boletales</taxon>
        <taxon>Sclerodermatineae</taxon>
        <taxon>Pisolithaceae</taxon>
        <taxon>Pisolithus</taxon>
    </lineage>
</organism>
<accession>A0A0C3NE64</accession>
<sequence length="75" mass="8568">SLSNSKDVICIANVQHNCVNSKCASFVNCAIHQERSKTTQVRKAVHHEPTRKYLLNTYLIHNYAHIRRALPPSLQ</sequence>
<feature type="non-terminal residue" evidence="1">
    <location>
        <position position="75"/>
    </location>
</feature>
<reference evidence="1 2" key="1">
    <citation type="submission" date="2014-04" db="EMBL/GenBank/DDBJ databases">
        <authorList>
            <consortium name="DOE Joint Genome Institute"/>
            <person name="Kuo A."/>
            <person name="Kohler A."/>
            <person name="Costa M.D."/>
            <person name="Nagy L.G."/>
            <person name="Floudas D."/>
            <person name="Copeland A."/>
            <person name="Barry K.W."/>
            <person name="Cichocki N."/>
            <person name="Veneault-Fourrey C."/>
            <person name="LaButti K."/>
            <person name="Lindquist E.A."/>
            <person name="Lipzen A."/>
            <person name="Lundell T."/>
            <person name="Morin E."/>
            <person name="Murat C."/>
            <person name="Sun H."/>
            <person name="Tunlid A."/>
            <person name="Henrissat B."/>
            <person name="Grigoriev I.V."/>
            <person name="Hibbett D.S."/>
            <person name="Martin F."/>
            <person name="Nordberg H.P."/>
            <person name="Cantor M.N."/>
            <person name="Hua S.X."/>
        </authorList>
    </citation>
    <scope>NUCLEOTIDE SEQUENCE [LARGE SCALE GENOMIC DNA]</scope>
    <source>
        <strain evidence="1 2">Marx 270</strain>
    </source>
</reference>
<dbReference type="InParanoid" id="A0A0C3NE64"/>
<proteinExistence type="predicted"/>
<gene>
    <name evidence="1" type="ORF">M404DRAFT_54478</name>
</gene>
<evidence type="ECO:0000313" key="2">
    <source>
        <dbReference type="Proteomes" id="UP000054217"/>
    </source>
</evidence>
<feature type="non-terminal residue" evidence="1">
    <location>
        <position position="1"/>
    </location>
</feature>
<reference evidence="2" key="2">
    <citation type="submission" date="2015-01" db="EMBL/GenBank/DDBJ databases">
        <title>Evolutionary Origins and Diversification of the Mycorrhizal Mutualists.</title>
        <authorList>
            <consortium name="DOE Joint Genome Institute"/>
            <consortium name="Mycorrhizal Genomics Consortium"/>
            <person name="Kohler A."/>
            <person name="Kuo A."/>
            <person name="Nagy L.G."/>
            <person name="Floudas D."/>
            <person name="Copeland A."/>
            <person name="Barry K.W."/>
            <person name="Cichocki N."/>
            <person name="Veneault-Fourrey C."/>
            <person name="LaButti K."/>
            <person name="Lindquist E.A."/>
            <person name="Lipzen A."/>
            <person name="Lundell T."/>
            <person name="Morin E."/>
            <person name="Murat C."/>
            <person name="Riley R."/>
            <person name="Ohm R."/>
            <person name="Sun H."/>
            <person name="Tunlid A."/>
            <person name="Henrissat B."/>
            <person name="Grigoriev I.V."/>
            <person name="Hibbett D.S."/>
            <person name="Martin F."/>
        </authorList>
    </citation>
    <scope>NUCLEOTIDE SEQUENCE [LARGE SCALE GENOMIC DNA]</scope>
    <source>
        <strain evidence="2">Marx 270</strain>
    </source>
</reference>
<dbReference type="AlphaFoldDB" id="A0A0C3NE64"/>
<dbReference type="EMBL" id="KN832115">
    <property type="protein sequence ID" value="KIN94075.1"/>
    <property type="molecule type" value="Genomic_DNA"/>
</dbReference>
<protein>
    <submittedName>
        <fullName evidence="1">Uncharacterized protein</fullName>
    </submittedName>
</protein>
<evidence type="ECO:0000313" key="1">
    <source>
        <dbReference type="EMBL" id="KIN94075.1"/>
    </source>
</evidence>
<dbReference type="HOGENOM" id="CLU_157667_2_1_1"/>